<dbReference type="InterPro" id="IPR038293">
    <property type="entry name" value="ATPase_inh_sub_z_sf"/>
</dbReference>
<name>A0A348FXZ8_9HYPH</name>
<dbReference type="OrthoDB" id="9810387at2"/>
<evidence type="ECO:0000313" key="2">
    <source>
        <dbReference type="Proteomes" id="UP000266934"/>
    </source>
</evidence>
<evidence type="ECO:0008006" key="3">
    <source>
        <dbReference type="Google" id="ProtNLM"/>
    </source>
</evidence>
<dbReference type="KEGG" id="blag:BLTE_08660"/>
<protein>
    <recommendedName>
        <fullName evidence="3">Aldolase</fullName>
    </recommendedName>
</protein>
<accession>A0A348FXZ8</accession>
<reference evidence="1 2" key="1">
    <citation type="submission" date="2018-08" db="EMBL/GenBank/DDBJ databases">
        <title>Complete genome sequencing of Blastochloris tepida GI.</title>
        <authorList>
            <person name="Tsukatani Y."/>
            <person name="Mori H."/>
        </authorList>
    </citation>
    <scope>NUCLEOTIDE SEQUENCE [LARGE SCALE GENOMIC DNA]</scope>
    <source>
        <strain evidence="1 2">GI</strain>
    </source>
</reference>
<dbReference type="EMBL" id="AP018907">
    <property type="protein sequence ID" value="BBF92181.1"/>
    <property type="molecule type" value="Genomic_DNA"/>
</dbReference>
<sequence>MTTPLHGLPRTERNDGFGIADYETREGEIARRNVLFGLWAGRRLGLAEADLEAYAWSVHLADREVPGQDDVIAKVSADFAAHGIDISEARLRRHLHEMRLRASLDLAHH</sequence>
<gene>
    <name evidence="1" type="ORF">BLTE_08660</name>
</gene>
<dbReference type="Pfam" id="PF07345">
    <property type="entry name" value="ATPaseInh_sub_z"/>
    <property type="match status" value="1"/>
</dbReference>
<dbReference type="RefSeq" id="WP_126397940.1">
    <property type="nucleotide sequence ID" value="NZ_AP018907.1"/>
</dbReference>
<organism evidence="1 2">
    <name type="scientific">Blastochloris tepida</name>
    <dbReference type="NCBI Taxonomy" id="2233851"/>
    <lineage>
        <taxon>Bacteria</taxon>
        <taxon>Pseudomonadati</taxon>
        <taxon>Pseudomonadota</taxon>
        <taxon>Alphaproteobacteria</taxon>
        <taxon>Hyphomicrobiales</taxon>
        <taxon>Blastochloridaceae</taxon>
        <taxon>Blastochloris</taxon>
    </lineage>
</organism>
<dbReference type="Gene3D" id="1.10.790.20">
    <property type="entry name" value="Domain of unknown function DUF1476"/>
    <property type="match status" value="1"/>
</dbReference>
<evidence type="ECO:0000313" key="1">
    <source>
        <dbReference type="EMBL" id="BBF92181.1"/>
    </source>
</evidence>
<dbReference type="InterPro" id="IPR009945">
    <property type="entry name" value="ATPase_inh_sub_z"/>
</dbReference>
<dbReference type="Proteomes" id="UP000266934">
    <property type="component" value="Chromosome"/>
</dbReference>
<proteinExistence type="predicted"/>
<keyword evidence="2" id="KW-1185">Reference proteome</keyword>
<dbReference type="AlphaFoldDB" id="A0A348FXZ8"/>